<evidence type="ECO:0000313" key="6">
    <source>
        <dbReference type="Proteomes" id="UP001589692"/>
    </source>
</evidence>
<accession>A0ABV6AMQ5</accession>
<dbReference type="EMBL" id="JBHMAA010000030">
    <property type="protein sequence ID" value="MFB9951902.1"/>
    <property type="molecule type" value="Genomic_DNA"/>
</dbReference>
<dbReference type="PANTHER" id="PTHR13794">
    <property type="entry name" value="ENOLASE SUPERFAMILY, MANDELATE RACEMASE"/>
    <property type="match status" value="1"/>
</dbReference>
<proteinExistence type="predicted"/>
<protein>
    <submittedName>
        <fullName evidence="5">Mandelate racemase/muconate lactonizing enzyme family protein</fullName>
    </submittedName>
</protein>
<feature type="domain" description="Mandelate racemase/muconate lactonizing enzyme C-terminal" evidence="4">
    <location>
        <begin position="157"/>
        <end position="249"/>
    </location>
</feature>
<keyword evidence="3" id="KW-0460">Magnesium</keyword>
<keyword evidence="6" id="KW-1185">Reference proteome</keyword>
<evidence type="ECO:0000259" key="4">
    <source>
        <dbReference type="SMART" id="SM00922"/>
    </source>
</evidence>
<dbReference type="InterPro" id="IPR013341">
    <property type="entry name" value="Mandelate_racemase_N_dom"/>
</dbReference>
<dbReference type="Pfam" id="PF02746">
    <property type="entry name" value="MR_MLE_N"/>
    <property type="match status" value="1"/>
</dbReference>
<dbReference type="Gene3D" id="3.30.390.10">
    <property type="entry name" value="Enolase-like, N-terminal domain"/>
    <property type="match status" value="1"/>
</dbReference>
<dbReference type="InterPro" id="IPR046945">
    <property type="entry name" value="RHMD-like"/>
</dbReference>
<dbReference type="SUPFAM" id="SSF51604">
    <property type="entry name" value="Enolase C-terminal domain-like"/>
    <property type="match status" value="1"/>
</dbReference>
<dbReference type="InterPro" id="IPR029017">
    <property type="entry name" value="Enolase-like_N"/>
</dbReference>
<dbReference type="SFLD" id="SFLDS00001">
    <property type="entry name" value="Enolase"/>
    <property type="match status" value="1"/>
</dbReference>
<comment type="caution">
    <text evidence="5">The sequence shown here is derived from an EMBL/GenBank/DDBJ whole genome shotgun (WGS) entry which is preliminary data.</text>
</comment>
<reference evidence="5 6" key="1">
    <citation type="submission" date="2024-09" db="EMBL/GenBank/DDBJ databases">
        <authorList>
            <person name="Sun Q."/>
            <person name="Mori K."/>
        </authorList>
    </citation>
    <scope>NUCLEOTIDE SEQUENCE [LARGE SCALE GENOMIC DNA]</scope>
    <source>
        <strain evidence="5 6">TBRC 4938</strain>
    </source>
</reference>
<evidence type="ECO:0000256" key="2">
    <source>
        <dbReference type="ARBA" id="ARBA00022723"/>
    </source>
</evidence>
<name>A0ABV6AMQ5_9HYPH</name>
<sequence length="371" mass="40618">MPEPIERGTAPRIISLKTYPVRIPFEDGGPGTGGTPSRWHMLDMVLIRVEDEEGNIGWGEAFAYFCLEAVNAAVERMIAPFVVGQSIEDIPAWNLGIQKKLHLFGRYGITLFALSGVDIALWDLKAKRAGMPLWRLLGGTSAVARPAYASLVRYGSADLIAVQCRKALDLGYRHIKLHEVAPNVIRRAREVVGRDVPLMVDANCAWTLDEVADLRDVFKECDILWVEEPLFPPDDYAGMAAVEAQGTAVGTGENASTNFDFRRIIQSVTYPQPSMTKVGGVSEFADILRSCDRAGKVAMAHTPYFGPGYFATLAMLPLMPEGTLVEYLFVEPEAWVASTPKPRQGMLGATNAAGIGFEPDLDVLARYAVEI</sequence>
<comment type="cofactor">
    <cofactor evidence="1">
        <name>Mg(2+)</name>
        <dbReference type="ChEBI" id="CHEBI:18420"/>
    </cofactor>
</comment>
<dbReference type="PROSITE" id="PS00908">
    <property type="entry name" value="MR_MLE_1"/>
    <property type="match status" value="1"/>
</dbReference>
<dbReference type="Pfam" id="PF13378">
    <property type="entry name" value="MR_MLE_C"/>
    <property type="match status" value="1"/>
</dbReference>
<gene>
    <name evidence="5" type="ORF">ACFFP0_23890</name>
</gene>
<dbReference type="InterPro" id="IPR018110">
    <property type="entry name" value="Mandel_Rmase/mucon_lact_enz_CS"/>
</dbReference>
<dbReference type="RefSeq" id="WP_377264724.1">
    <property type="nucleotide sequence ID" value="NZ_JBHMAA010000030.1"/>
</dbReference>
<keyword evidence="2" id="KW-0479">Metal-binding</keyword>
<dbReference type="PANTHER" id="PTHR13794:SF58">
    <property type="entry name" value="MITOCHONDRIAL ENOLASE SUPERFAMILY MEMBER 1"/>
    <property type="match status" value="1"/>
</dbReference>
<dbReference type="SMART" id="SM00922">
    <property type="entry name" value="MR_MLE"/>
    <property type="match status" value="1"/>
</dbReference>
<evidence type="ECO:0000256" key="3">
    <source>
        <dbReference type="ARBA" id="ARBA00022842"/>
    </source>
</evidence>
<dbReference type="SUPFAM" id="SSF54826">
    <property type="entry name" value="Enolase N-terminal domain-like"/>
    <property type="match status" value="1"/>
</dbReference>
<dbReference type="Proteomes" id="UP001589692">
    <property type="component" value="Unassembled WGS sequence"/>
</dbReference>
<dbReference type="InterPro" id="IPR013342">
    <property type="entry name" value="Mandelate_racemase_C"/>
</dbReference>
<dbReference type="InterPro" id="IPR036849">
    <property type="entry name" value="Enolase-like_C_sf"/>
</dbReference>
<dbReference type="CDD" id="cd03316">
    <property type="entry name" value="MR_like"/>
    <property type="match status" value="1"/>
</dbReference>
<evidence type="ECO:0000313" key="5">
    <source>
        <dbReference type="EMBL" id="MFB9951902.1"/>
    </source>
</evidence>
<organism evidence="5 6">
    <name type="scientific">Rhizobium puerariae</name>
    <dbReference type="NCBI Taxonomy" id="1585791"/>
    <lineage>
        <taxon>Bacteria</taxon>
        <taxon>Pseudomonadati</taxon>
        <taxon>Pseudomonadota</taxon>
        <taxon>Alphaproteobacteria</taxon>
        <taxon>Hyphomicrobiales</taxon>
        <taxon>Rhizobiaceae</taxon>
        <taxon>Rhizobium/Agrobacterium group</taxon>
        <taxon>Rhizobium</taxon>
    </lineage>
</organism>
<dbReference type="Gene3D" id="3.20.20.120">
    <property type="entry name" value="Enolase-like C-terminal domain"/>
    <property type="match status" value="1"/>
</dbReference>
<evidence type="ECO:0000256" key="1">
    <source>
        <dbReference type="ARBA" id="ARBA00001946"/>
    </source>
</evidence>
<dbReference type="InterPro" id="IPR029065">
    <property type="entry name" value="Enolase_C-like"/>
</dbReference>